<evidence type="ECO:0000313" key="1">
    <source>
        <dbReference type="EMBL" id="MED6246067.1"/>
    </source>
</evidence>
<sequence length="162" mass="17872">MLVYRTWTLEDIKKAVEGFPHPKGDPEGFITGMNMLRGSYHLNGVEMKPYPWWFVCRLHAGCLCCVFSVQGVTGRCCCTGLAHLRAISWVSYGVETQREASARFFSLGVVNLLLKEAMESFWSPVSLMSCSEEFGNSSLDAPALSLHSDSNFKPSFSGAAST</sequence>
<evidence type="ECO:0000313" key="2">
    <source>
        <dbReference type="Proteomes" id="UP001345963"/>
    </source>
</evidence>
<name>A0ABU7B6D3_9TELE</name>
<proteinExistence type="predicted"/>
<keyword evidence="2" id="KW-1185">Reference proteome</keyword>
<comment type="caution">
    <text evidence="1">The sequence shown here is derived from an EMBL/GenBank/DDBJ whole genome shotgun (WGS) entry which is preliminary data.</text>
</comment>
<protein>
    <submittedName>
        <fullName evidence="1">Uncharacterized protein</fullName>
    </submittedName>
</protein>
<dbReference type="EMBL" id="JAHUTI010041967">
    <property type="protein sequence ID" value="MED6246067.1"/>
    <property type="molecule type" value="Genomic_DNA"/>
</dbReference>
<gene>
    <name evidence="1" type="ORF">ATANTOWER_012333</name>
</gene>
<dbReference type="Proteomes" id="UP001345963">
    <property type="component" value="Unassembled WGS sequence"/>
</dbReference>
<reference evidence="1 2" key="1">
    <citation type="submission" date="2021-07" db="EMBL/GenBank/DDBJ databases">
        <authorList>
            <person name="Palmer J.M."/>
        </authorList>
    </citation>
    <scope>NUCLEOTIDE SEQUENCE [LARGE SCALE GENOMIC DNA]</scope>
    <source>
        <strain evidence="1 2">AT_MEX2019</strain>
        <tissue evidence="1">Muscle</tissue>
    </source>
</reference>
<organism evidence="1 2">
    <name type="scientific">Ataeniobius toweri</name>
    <dbReference type="NCBI Taxonomy" id="208326"/>
    <lineage>
        <taxon>Eukaryota</taxon>
        <taxon>Metazoa</taxon>
        <taxon>Chordata</taxon>
        <taxon>Craniata</taxon>
        <taxon>Vertebrata</taxon>
        <taxon>Euteleostomi</taxon>
        <taxon>Actinopterygii</taxon>
        <taxon>Neopterygii</taxon>
        <taxon>Teleostei</taxon>
        <taxon>Neoteleostei</taxon>
        <taxon>Acanthomorphata</taxon>
        <taxon>Ovalentaria</taxon>
        <taxon>Atherinomorphae</taxon>
        <taxon>Cyprinodontiformes</taxon>
        <taxon>Goodeidae</taxon>
        <taxon>Ataeniobius</taxon>
    </lineage>
</organism>
<accession>A0ABU7B6D3</accession>